<dbReference type="SMART" id="SM00220">
    <property type="entry name" value="S_TKc"/>
    <property type="match status" value="1"/>
</dbReference>
<dbReference type="Gene3D" id="3.30.200.20">
    <property type="entry name" value="Phosphorylase Kinase, domain 1"/>
    <property type="match status" value="1"/>
</dbReference>
<feature type="compositionally biased region" description="Pro residues" evidence="6">
    <location>
        <begin position="307"/>
        <end position="329"/>
    </location>
</feature>
<accession>A0A5B9WEM2</accession>
<protein>
    <submittedName>
        <fullName evidence="8">Serine/threonine-protein kinase PrkC</fullName>
        <ecNumber evidence="8">2.7.11.1</ecNumber>
    </submittedName>
</protein>
<dbReference type="PANTHER" id="PTHR43289">
    <property type="entry name" value="MITOGEN-ACTIVATED PROTEIN KINASE KINASE KINASE 20-RELATED"/>
    <property type="match status" value="1"/>
</dbReference>
<dbReference type="InterPro" id="IPR008271">
    <property type="entry name" value="Ser/Thr_kinase_AS"/>
</dbReference>
<keyword evidence="1 8" id="KW-0808">Transferase</keyword>
<name>A0A5B9WEM2_9BACT</name>
<feature type="binding site" evidence="5">
    <location>
        <position position="41"/>
    </location>
    <ligand>
        <name>ATP</name>
        <dbReference type="ChEBI" id="CHEBI:30616"/>
    </ligand>
</feature>
<dbReference type="EMBL" id="CP042997">
    <property type="protein sequence ID" value="QEH38674.1"/>
    <property type="molecule type" value="Genomic_DNA"/>
</dbReference>
<dbReference type="GO" id="GO:0005524">
    <property type="term" value="F:ATP binding"/>
    <property type="evidence" value="ECO:0007669"/>
    <property type="project" value="UniProtKB-UniRule"/>
</dbReference>
<dbReference type="OrthoDB" id="232646at2"/>
<dbReference type="PROSITE" id="PS50011">
    <property type="entry name" value="PROTEIN_KINASE_DOM"/>
    <property type="match status" value="1"/>
</dbReference>
<evidence type="ECO:0000256" key="2">
    <source>
        <dbReference type="ARBA" id="ARBA00022741"/>
    </source>
</evidence>
<dbReference type="KEGG" id="agv:OJF2_72800"/>
<dbReference type="Gene3D" id="1.10.510.10">
    <property type="entry name" value="Transferase(Phosphotransferase) domain 1"/>
    <property type="match status" value="1"/>
</dbReference>
<keyword evidence="3 8" id="KW-0418">Kinase</keyword>
<dbReference type="InterPro" id="IPR000719">
    <property type="entry name" value="Prot_kinase_dom"/>
</dbReference>
<organism evidence="8 9">
    <name type="scientific">Aquisphaera giovannonii</name>
    <dbReference type="NCBI Taxonomy" id="406548"/>
    <lineage>
        <taxon>Bacteria</taxon>
        <taxon>Pseudomonadati</taxon>
        <taxon>Planctomycetota</taxon>
        <taxon>Planctomycetia</taxon>
        <taxon>Isosphaerales</taxon>
        <taxon>Isosphaeraceae</taxon>
        <taxon>Aquisphaera</taxon>
    </lineage>
</organism>
<keyword evidence="4 5" id="KW-0067">ATP-binding</keyword>
<dbReference type="AlphaFoldDB" id="A0A5B9WEM2"/>
<feature type="region of interest" description="Disordered" evidence="6">
    <location>
        <begin position="302"/>
        <end position="331"/>
    </location>
</feature>
<evidence type="ECO:0000256" key="1">
    <source>
        <dbReference type="ARBA" id="ARBA00022679"/>
    </source>
</evidence>
<gene>
    <name evidence="8" type="primary">prkC_58</name>
    <name evidence="8" type="ORF">OJF2_72800</name>
</gene>
<dbReference type="RefSeq" id="WP_148598093.1">
    <property type="nucleotide sequence ID" value="NZ_CP042997.1"/>
</dbReference>
<keyword evidence="2 5" id="KW-0547">Nucleotide-binding</keyword>
<evidence type="ECO:0000256" key="3">
    <source>
        <dbReference type="ARBA" id="ARBA00022777"/>
    </source>
</evidence>
<evidence type="ECO:0000256" key="6">
    <source>
        <dbReference type="SAM" id="MobiDB-lite"/>
    </source>
</evidence>
<dbReference type="PROSITE" id="PS00107">
    <property type="entry name" value="PROTEIN_KINASE_ATP"/>
    <property type="match status" value="1"/>
</dbReference>
<dbReference type="Pfam" id="PF00069">
    <property type="entry name" value="Pkinase"/>
    <property type="match status" value="1"/>
</dbReference>
<reference evidence="8 9" key="1">
    <citation type="submission" date="2019-08" db="EMBL/GenBank/DDBJ databases">
        <title>Deep-cultivation of Planctomycetes and their phenomic and genomic characterization uncovers novel biology.</title>
        <authorList>
            <person name="Wiegand S."/>
            <person name="Jogler M."/>
            <person name="Boedeker C."/>
            <person name="Pinto D."/>
            <person name="Vollmers J."/>
            <person name="Rivas-Marin E."/>
            <person name="Kohn T."/>
            <person name="Peeters S.H."/>
            <person name="Heuer A."/>
            <person name="Rast P."/>
            <person name="Oberbeckmann S."/>
            <person name="Bunk B."/>
            <person name="Jeske O."/>
            <person name="Meyerdierks A."/>
            <person name="Storesund J.E."/>
            <person name="Kallscheuer N."/>
            <person name="Luecker S."/>
            <person name="Lage O.M."/>
            <person name="Pohl T."/>
            <person name="Merkel B.J."/>
            <person name="Hornburger P."/>
            <person name="Mueller R.-W."/>
            <person name="Bruemmer F."/>
            <person name="Labrenz M."/>
            <person name="Spormann A.M."/>
            <person name="Op den Camp H."/>
            <person name="Overmann J."/>
            <person name="Amann R."/>
            <person name="Jetten M.S.M."/>
            <person name="Mascher T."/>
            <person name="Medema M.H."/>
            <person name="Devos D.P."/>
            <person name="Kaster A.-K."/>
            <person name="Ovreas L."/>
            <person name="Rohde M."/>
            <person name="Galperin M.Y."/>
            <person name="Jogler C."/>
        </authorList>
    </citation>
    <scope>NUCLEOTIDE SEQUENCE [LARGE SCALE GENOMIC DNA]</scope>
    <source>
        <strain evidence="8 9">OJF2</strain>
    </source>
</reference>
<dbReference type="InterPro" id="IPR017441">
    <property type="entry name" value="Protein_kinase_ATP_BS"/>
</dbReference>
<dbReference type="InterPro" id="IPR011009">
    <property type="entry name" value="Kinase-like_dom_sf"/>
</dbReference>
<keyword evidence="9" id="KW-1185">Reference proteome</keyword>
<evidence type="ECO:0000313" key="8">
    <source>
        <dbReference type="EMBL" id="QEH38674.1"/>
    </source>
</evidence>
<sequence length="821" mass="90219">MIGIGTTLKQRYLLEKELGRGGMGAVYSATDQVLARKVAIKLLKEQGGDEVGKRLRVEARIAARLLHDNVVRIYDFDEDDGISYLIMEEVDGTSYVKRWRSLTLAERLRILAQVADALDYAHHQGVIHRDIKPGNVLLTATDVPKLSDFGLSLLAEQSDEAGAIRGTPHYMSPEQAKGKRLDFRTDLYSLGVMLYESAVGVVPFLGSATAVMASHVGVPPPRPSERNAAIPATLERLILDLLAKVPADRPPSGAAVAEALRQEVDRFGGQGPQPDEAAAAPPVPAGPDLAALARIEEEAGALEPAGPARPPTPSPPRAVAPARPAPPPANAADLVASPMVRSMLRQVLAEPVILQPEERYLMGYYLAHLLIGARRLGILQRRKADRRNADRARLLLAMTYALSCGPTEESVKEAAALLDQQVEVRPALSPVVVAKYLEWRDGAPHRRLFRRTRKALLEASSYARKSMVDAKGVLNPGLMPQSLDDLRKIAPARTVVDDVLVERWNRLAEIWREQPAFRIAALRYASPLAYRDPASQALWPEVVYPVIELARWQRRFRSRAEAVWDALVGKLLHVGDAGFRLDRLLERSVPARVVAQIDDSVNLLARKPPPAVDEDEEDFDAGADEADRLSVAVSGNPIDIDELADDARSGQSRAFVPLAQPDPLRFLQGQLHELWKEAVNALQSQARPAPGRPSPTGHRHIAVGPYRLVVVASIRGRAAGQVAIQGMANKQVEMTTPSFRTTGSAAKPILAIWPYKDNSLVVTHLDFQGATKYILWHAPRAHQLRFDVPEDLLRELQALGMEPPEQLDKALSRWYRPSNKV</sequence>
<evidence type="ECO:0000256" key="5">
    <source>
        <dbReference type="PROSITE-ProRule" id="PRU10141"/>
    </source>
</evidence>
<evidence type="ECO:0000259" key="7">
    <source>
        <dbReference type="PROSITE" id="PS50011"/>
    </source>
</evidence>
<dbReference type="PANTHER" id="PTHR43289:SF6">
    <property type="entry name" value="SERINE_THREONINE-PROTEIN KINASE NEKL-3"/>
    <property type="match status" value="1"/>
</dbReference>
<evidence type="ECO:0000313" key="9">
    <source>
        <dbReference type="Proteomes" id="UP000324233"/>
    </source>
</evidence>
<feature type="domain" description="Protein kinase" evidence="7">
    <location>
        <begin position="12"/>
        <end position="261"/>
    </location>
</feature>
<dbReference type="Proteomes" id="UP000324233">
    <property type="component" value="Chromosome"/>
</dbReference>
<evidence type="ECO:0000256" key="4">
    <source>
        <dbReference type="ARBA" id="ARBA00022840"/>
    </source>
</evidence>
<dbReference type="CDD" id="cd14014">
    <property type="entry name" value="STKc_PknB_like"/>
    <property type="match status" value="1"/>
</dbReference>
<proteinExistence type="predicted"/>
<dbReference type="EC" id="2.7.11.1" evidence="8"/>
<dbReference type="GO" id="GO:0004674">
    <property type="term" value="F:protein serine/threonine kinase activity"/>
    <property type="evidence" value="ECO:0007669"/>
    <property type="project" value="UniProtKB-EC"/>
</dbReference>
<dbReference type="SUPFAM" id="SSF56112">
    <property type="entry name" value="Protein kinase-like (PK-like)"/>
    <property type="match status" value="1"/>
</dbReference>
<dbReference type="PROSITE" id="PS00108">
    <property type="entry name" value="PROTEIN_KINASE_ST"/>
    <property type="match status" value="1"/>
</dbReference>